<gene>
    <name evidence="1" type="ORF">LOK49_LG04G02651</name>
</gene>
<dbReference type="EMBL" id="CM045759">
    <property type="protein sequence ID" value="KAI8020503.1"/>
    <property type="molecule type" value="Genomic_DNA"/>
</dbReference>
<protein>
    <submittedName>
        <fullName evidence="1">Uncharacterized protein</fullName>
    </submittedName>
</protein>
<name>A0ACC0I686_9ERIC</name>
<evidence type="ECO:0000313" key="2">
    <source>
        <dbReference type="Proteomes" id="UP001060215"/>
    </source>
</evidence>
<comment type="caution">
    <text evidence="1">The sequence shown here is derived from an EMBL/GenBank/DDBJ whole genome shotgun (WGS) entry which is preliminary data.</text>
</comment>
<keyword evidence="2" id="KW-1185">Reference proteome</keyword>
<sequence length="158" mass="18313">MQISHSSPPHNTIYKKLFLDPYKPYTISLSLSLSLSLIAMDLATWCSSGNQQTSCCSRSSSKNDYYSFMPFYNFPVNGSKLPIWRLLWKKIKKEKKKIFDYSTTTIRFTYDPNTYAQNFDEGLTWEDSDEVSRSFSARFAVPSRIFHKSKALMVSSNH</sequence>
<reference evidence="1 2" key="1">
    <citation type="journal article" date="2022" name="Plant J.">
        <title>Chromosome-level genome of Camellia lanceoleosa provides a valuable resource for understanding genome evolution and self-incompatibility.</title>
        <authorList>
            <person name="Gong W."/>
            <person name="Xiao S."/>
            <person name="Wang L."/>
            <person name="Liao Z."/>
            <person name="Chang Y."/>
            <person name="Mo W."/>
            <person name="Hu G."/>
            <person name="Li W."/>
            <person name="Zhao G."/>
            <person name="Zhu H."/>
            <person name="Hu X."/>
            <person name="Ji K."/>
            <person name="Xiang X."/>
            <person name="Song Q."/>
            <person name="Yuan D."/>
            <person name="Jin S."/>
            <person name="Zhang L."/>
        </authorList>
    </citation>
    <scope>NUCLEOTIDE SEQUENCE [LARGE SCALE GENOMIC DNA]</scope>
    <source>
        <strain evidence="1">SQ_2022a</strain>
    </source>
</reference>
<dbReference type="Proteomes" id="UP001060215">
    <property type="component" value="Chromosome 2"/>
</dbReference>
<evidence type="ECO:0000313" key="1">
    <source>
        <dbReference type="EMBL" id="KAI8020503.1"/>
    </source>
</evidence>
<proteinExistence type="predicted"/>
<accession>A0ACC0I686</accession>
<organism evidence="1 2">
    <name type="scientific">Camellia lanceoleosa</name>
    <dbReference type="NCBI Taxonomy" id="1840588"/>
    <lineage>
        <taxon>Eukaryota</taxon>
        <taxon>Viridiplantae</taxon>
        <taxon>Streptophyta</taxon>
        <taxon>Embryophyta</taxon>
        <taxon>Tracheophyta</taxon>
        <taxon>Spermatophyta</taxon>
        <taxon>Magnoliopsida</taxon>
        <taxon>eudicotyledons</taxon>
        <taxon>Gunneridae</taxon>
        <taxon>Pentapetalae</taxon>
        <taxon>asterids</taxon>
        <taxon>Ericales</taxon>
        <taxon>Theaceae</taxon>
        <taxon>Camellia</taxon>
    </lineage>
</organism>